<keyword evidence="7 9" id="KW-0472">Membrane</keyword>
<dbReference type="AlphaFoldDB" id="B2KCW8"/>
<feature type="transmembrane region" description="Helical" evidence="9">
    <location>
        <begin position="35"/>
        <end position="58"/>
    </location>
</feature>
<keyword evidence="5 8" id="KW-0812">Transmembrane</keyword>
<dbReference type="OrthoDB" id="9807293at2"/>
<evidence type="ECO:0000313" key="10">
    <source>
        <dbReference type="EMBL" id="ACC98364.1"/>
    </source>
</evidence>
<dbReference type="InterPro" id="IPR023271">
    <property type="entry name" value="Aquaporin-like"/>
</dbReference>
<accession>B2KCW8</accession>
<reference evidence="10 11" key="1">
    <citation type="journal article" date="2009" name="Appl. Environ. Microbiol.">
        <title>Genomic analysis of 'Elusimicrobium minutum,' the first cultivated representative of the phylum 'Elusimicrobia' (formerly termite group 1).</title>
        <authorList>
            <person name="Herlemann D.P.R."/>
            <person name="Geissinger O."/>
            <person name="Ikeda-Ohtsubo W."/>
            <person name="Kunin V."/>
            <person name="Sun H."/>
            <person name="Lapidus A."/>
            <person name="Hugenholtz P."/>
            <person name="Brune A."/>
        </authorList>
    </citation>
    <scope>NUCLEOTIDE SEQUENCE [LARGE SCALE GENOMIC DNA]</scope>
    <source>
        <strain evidence="10 11">Pei191</strain>
    </source>
</reference>
<feature type="transmembrane region" description="Helical" evidence="9">
    <location>
        <begin position="79"/>
        <end position="101"/>
    </location>
</feature>
<dbReference type="Pfam" id="PF00230">
    <property type="entry name" value="MIP"/>
    <property type="match status" value="1"/>
</dbReference>
<keyword evidence="11" id="KW-1185">Reference proteome</keyword>
<keyword evidence="6 9" id="KW-1133">Transmembrane helix</keyword>
<dbReference type="PANTHER" id="PTHR19139:SF199">
    <property type="entry name" value="MIP17260P"/>
    <property type="match status" value="1"/>
</dbReference>
<evidence type="ECO:0000256" key="3">
    <source>
        <dbReference type="ARBA" id="ARBA00022448"/>
    </source>
</evidence>
<evidence type="ECO:0000256" key="6">
    <source>
        <dbReference type="ARBA" id="ARBA00022989"/>
    </source>
</evidence>
<evidence type="ECO:0000256" key="2">
    <source>
        <dbReference type="ARBA" id="ARBA00006175"/>
    </source>
</evidence>
<organism evidence="10 11">
    <name type="scientific">Elusimicrobium minutum (strain Pei191)</name>
    <dbReference type="NCBI Taxonomy" id="445932"/>
    <lineage>
        <taxon>Bacteria</taxon>
        <taxon>Pseudomonadati</taxon>
        <taxon>Elusimicrobiota</taxon>
        <taxon>Elusimicrobia</taxon>
        <taxon>Elusimicrobiales</taxon>
        <taxon>Elusimicrobiaceae</taxon>
        <taxon>Elusimicrobium</taxon>
    </lineage>
</organism>
<dbReference type="Gene3D" id="1.20.1080.10">
    <property type="entry name" value="Glycerol uptake facilitator protein"/>
    <property type="match status" value="1"/>
</dbReference>
<proteinExistence type="inferred from homology"/>
<keyword evidence="3 8" id="KW-0813">Transport</keyword>
<evidence type="ECO:0000256" key="5">
    <source>
        <dbReference type="ARBA" id="ARBA00022692"/>
    </source>
</evidence>
<comment type="subcellular location">
    <subcellularLocation>
        <location evidence="1">Cell membrane</location>
        <topology evidence="1">Multi-pass membrane protein</topology>
    </subcellularLocation>
</comment>
<feature type="transmembrane region" description="Helical" evidence="9">
    <location>
        <begin position="130"/>
        <end position="152"/>
    </location>
</feature>
<dbReference type="PROSITE" id="PS00221">
    <property type="entry name" value="MIP"/>
    <property type="match status" value="1"/>
</dbReference>
<dbReference type="STRING" id="445932.Emin_0809"/>
<dbReference type="PRINTS" id="PR00783">
    <property type="entry name" value="MINTRINSICP"/>
</dbReference>
<feature type="transmembrane region" description="Helical" evidence="9">
    <location>
        <begin position="159"/>
        <end position="179"/>
    </location>
</feature>
<dbReference type="KEGG" id="emi:Emin_0809"/>
<feature type="transmembrane region" description="Helical" evidence="9">
    <location>
        <begin position="7"/>
        <end position="29"/>
    </location>
</feature>
<dbReference type="PROSITE" id="PS51257">
    <property type="entry name" value="PROKAR_LIPOPROTEIN"/>
    <property type="match status" value="1"/>
</dbReference>
<dbReference type="GO" id="GO:0015250">
    <property type="term" value="F:water channel activity"/>
    <property type="evidence" value="ECO:0007669"/>
    <property type="project" value="TreeGrafter"/>
</dbReference>
<feature type="transmembrane region" description="Helical" evidence="9">
    <location>
        <begin position="208"/>
        <end position="230"/>
    </location>
</feature>
<name>B2KCW8_ELUMP</name>
<evidence type="ECO:0000256" key="1">
    <source>
        <dbReference type="ARBA" id="ARBA00004651"/>
    </source>
</evidence>
<dbReference type="SUPFAM" id="SSF81338">
    <property type="entry name" value="Aquaporin-like"/>
    <property type="match status" value="1"/>
</dbReference>
<dbReference type="PANTHER" id="PTHR19139">
    <property type="entry name" value="AQUAPORIN TRANSPORTER"/>
    <property type="match status" value="1"/>
</dbReference>
<protein>
    <submittedName>
        <fullName evidence="10">Channel protein family</fullName>
    </submittedName>
</protein>
<evidence type="ECO:0000313" key="11">
    <source>
        <dbReference type="Proteomes" id="UP000001029"/>
    </source>
</evidence>
<evidence type="ECO:0000256" key="9">
    <source>
        <dbReference type="SAM" id="Phobius"/>
    </source>
</evidence>
<evidence type="ECO:0000256" key="7">
    <source>
        <dbReference type="ARBA" id="ARBA00023136"/>
    </source>
</evidence>
<dbReference type="InterPro" id="IPR022357">
    <property type="entry name" value="MIP_CS"/>
</dbReference>
<dbReference type="RefSeq" id="WP_012414979.1">
    <property type="nucleotide sequence ID" value="NC_010644.1"/>
</dbReference>
<dbReference type="NCBIfam" id="TIGR00861">
    <property type="entry name" value="MIP"/>
    <property type="match status" value="1"/>
</dbReference>
<gene>
    <name evidence="10" type="ordered locus">Emin_0809</name>
</gene>
<dbReference type="InterPro" id="IPR034294">
    <property type="entry name" value="Aquaporin_transptr"/>
</dbReference>
<dbReference type="HOGENOM" id="CLU_020019_3_2_0"/>
<dbReference type="Proteomes" id="UP000001029">
    <property type="component" value="Chromosome"/>
</dbReference>
<evidence type="ECO:0000256" key="4">
    <source>
        <dbReference type="ARBA" id="ARBA00022475"/>
    </source>
</evidence>
<keyword evidence="4" id="KW-1003">Cell membrane</keyword>
<dbReference type="InterPro" id="IPR000425">
    <property type="entry name" value="MIP"/>
</dbReference>
<sequence length="234" mass="24432">MSDIRKYIAECVGTMFLVFMGCGSAVLAANHVGNLGISFAFGLSVLVMVYAIGPVSGCHINPAITLAMLVFKRIKTKEAVWYMVAQFIGAAVGAAVLYGIANGTVGYNILINGLGQNGYGAVGSPGGYCVLSGALIEFVLTALFLFVIFGAIHKNTPAGFAGIAIGFALVLIHIVGIPVTGVSVNPARSFGPALINLIAGNSFPMSQLWLFILMPSLGALFGGWMHHVIYKESN</sequence>
<evidence type="ECO:0000256" key="8">
    <source>
        <dbReference type="RuleBase" id="RU000477"/>
    </source>
</evidence>
<dbReference type="GO" id="GO:0005886">
    <property type="term" value="C:plasma membrane"/>
    <property type="evidence" value="ECO:0007669"/>
    <property type="project" value="UniProtKB-SubCell"/>
</dbReference>
<dbReference type="EMBL" id="CP001055">
    <property type="protein sequence ID" value="ACC98364.1"/>
    <property type="molecule type" value="Genomic_DNA"/>
</dbReference>
<comment type="similarity">
    <text evidence="2 8">Belongs to the MIP/aquaporin (TC 1.A.8) family.</text>
</comment>